<dbReference type="PROSITE" id="PS51450">
    <property type="entry name" value="LRR"/>
    <property type="match status" value="4"/>
</dbReference>
<dbReference type="OrthoDB" id="1055148at2759"/>
<dbReference type="InterPro" id="IPR032675">
    <property type="entry name" value="LRR_dom_sf"/>
</dbReference>
<dbReference type="SMART" id="SM00364">
    <property type="entry name" value="LRR_BAC"/>
    <property type="match status" value="11"/>
</dbReference>
<dbReference type="STRING" id="6182.A0A4Z2DD97"/>
<comment type="caution">
    <text evidence="3">The sequence shown here is derived from an EMBL/GenBank/DDBJ whole genome shotgun (WGS) entry which is preliminary data.</text>
</comment>
<dbReference type="Pfam" id="PF00560">
    <property type="entry name" value="LRR_1"/>
    <property type="match status" value="1"/>
</dbReference>
<dbReference type="EMBL" id="SKCS01000174">
    <property type="protein sequence ID" value="TNN14487.1"/>
    <property type="molecule type" value="Genomic_DNA"/>
</dbReference>
<organism evidence="3 4">
    <name type="scientific">Schistosoma japonicum</name>
    <name type="common">Blood fluke</name>
    <dbReference type="NCBI Taxonomy" id="6182"/>
    <lineage>
        <taxon>Eukaryota</taxon>
        <taxon>Metazoa</taxon>
        <taxon>Spiralia</taxon>
        <taxon>Lophotrochozoa</taxon>
        <taxon>Platyhelminthes</taxon>
        <taxon>Trematoda</taxon>
        <taxon>Digenea</taxon>
        <taxon>Strigeidida</taxon>
        <taxon>Schistosomatoidea</taxon>
        <taxon>Schistosomatidae</taxon>
        <taxon>Schistosoma</taxon>
    </lineage>
</organism>
<evidence type="ECO:0000256" key="2">
    <source>
        <dbReference type="ARBA" id="ARBA00022737"/>
    </source>
</evidence>
<dbReference type="SMART" id="SM00369">
    <property type="entry name" value="LRR_TYP"/>
    <property type="match status" value="14"/>
</dbReference>
<dbReference type="Pfam" id="PF13855">
    <property type="entry name" value="LRR_8"/>
    <property type="match status" value="2"/>
</dbReference>
<protein>
    <submittedName>
        <fullName evidence="3">Leucine-rich repeat and death domain-containing protein isoform 2</fullName>
    </submittedName>
</protein>
<dbReference type="InterPro" id="IPR050216">
    <property type="entry name" value="LRR_domain-containing"/>
</dbReference>
<gene>
    <name evidence="3" type="ORF">EWB00_002129</name>
</gene>
<evidence type="ECO:0000313" key="3">
    <source>
        <dbReference type="EMBL" id="TNN14487.1"/>
    </source>
</evidence>
<dbReference type="SUPFAM" id="SSF52058">
    <property type="entry name" value="L domain-like"/>
    <property type="match status" value="2"/>
</dbReference>
<evidence type="ECO:0000313" key="4">
    <source>
        <dbReference type="Proteomes" id="UP000311919"/>
    </source>
</evidence>
<evidence type="ECO:0000256" key="1">
    <source>
        <dbReference type="ARBA" id="ARBA00022614"/>
    </source>
</evidence>
<name>A0A4Z2DD97_SCHJA</name>
<dbReference type="InterPro" id="IPR003591">
    <property type="entry name" value="Leu-rich_rpt_typical-subtyp"/>
</dbReference>
<keyword evidence="1" id="KW-0433">Leucine-rich repeat</keyword>
<dbReference type="Proteomes" id="UP000311919">
    <property type="component" value="Unassembled WGS sequence"/>
</dbReference>
<reference evidence="3 4" key="1">
    <citation type="submission" date="2019-03" db="EMBL/GenBank/DDBJ databases">
        <title>An improved genome assembly of the fluke Schistosoma japonicum.</title>
        <authorList>
            <person name="Hu W."/>
            <person name="Luo F."/>
            <person name="Yin M."/>
            <person name="Mo X."/>
            <person name="Sun C."/>
            <person name="Wu Q."/>
            <person name="Zhu B."/>
            <person name="Xiang M."/>
            <person name="Wang J."/>
            <person name="Wang Y."/>
            <person name="Zhang T."/>
            <person name="Xu B."/>
            <person name="Zheng H."/>
            <person name="Feng Z."/>
        </authorList>
    </citation>
    <scope>NUCLEOTIDE SEQUENCE [LARGE SCALE GENOMIC DNA]</scope>
    <source>
        <strain evidence="3">HuSjv2</strain>
        <tissue evidence="3">Worms</tissue>
    </source>
</reference>
<dbReference type="AlphaFoldDB" id="A0A4Z2DD97"/>
<dbReference type="PANTHER" id="PTHR48051:SF1">
    <property type="entry name" value="RAS SUPPRESSOR PROTEIN 1"/>
    <property type="match status" value="1"/>
</dbReference>
<accession>A0A4Z2DD97</accession>
<dbReference type="InterPro" id="IPR001611">
    <property type="entry name" value="Leu-rich_rpt"/>
</dbReference>
<sequence>MNYSSNNIPPKRKITECIWNGKNCLFIRGVQTSQITTKLHNDNDIQILIIQQSDIFQLKKQLGRFKSAQILILNQMSMSLLPMCIRFFSHLTLLDISNNILESLPQDIVNLTYLTVLNISKNCLTDVTVVCGLSHLQSLDVTENKLTGLPQSLCMLQQLQTFSCSFNEIPSLPEEIGSLRSLTALRVTNNKLSAIPRSFSNLTNLLLLQLDANSLDHIPFQIFNCVSLLELSLSRNIIEGCVPFKICSLVCLRTLNLACNRITEFPIELGQLTSLEYFNISGNPLDSSSVSFGKITGIQEFSASRCGLSIAPSNLGLCPNLVILDLSENRIRRLYNEDLSFPQLTSLCLAYNNISTLPISICELKNLTVLELQFNELKSLPDDFGKLSYTLRQLDLGHNRLEVIPVSLFPKMCRLSYLCLDSNPISEVPNEISNLKELTHLSISGCSRLVSLPEGLGFCVNLLMLKVSKNKLSSIPKTVAKLEKLKYLDLSDNDFDRFPLVVCFIPKLRVLLYNQTEGRPLQSLESPKGWYQKSLVLYPQINGSYDQKCRDYFDEDIKMISLEEALLRTPNTEGLPPLIENLSHLVYLSLQSNGLCTLPDVFHRMKLQRLDVSHNHLHFLPSNFYKCRCLTHLYLHSNNIRQLDKNFLNLRTLRILTLSQNPLQFPPVEVGSDRVFPVYSYLEQYKNFDAFVLKSLCKILISDFPKESTHDLLQKIGFSDSVIESLEKQVPGGHNHIKRLKLALESWTGLSFEFEDVRSNEPNFDQRSARSKYFNSLDILTESTENSVVQSKTSQSDLFGKEDSTSLISKMLIESATDSDISSRRLLHIVHLIGLDELHSKLLKYVLNVQQVRF</sequence>
<dbReference type="GO" id="GO:0005737">
    <property type="term" value="C:cytoplasm"/>
    <property type="evidence" value="ECO:0007669"/>
    <property type="project" value="TreeGrafter"/>
</dbReference>
<dbReference type="SUPFAM" id="SSF52075">
    <property type="entry name" value="Outer arm dynein light chain 1"/>
    <property type="match status" value="1"/>
</dbReference>
<dbReference type="Gene3D" id="3.80.10.10">
    <property type="entry name" value="Ribonuclease Inhibitor"/>
    <property type="match status" value="3"/>
</dbReference>
<proteinExistence type="predicted"/>
<keyword evidence="4" id="KW-1185">Reference proteome</keyword>
<dbReference type="PANTHER" id="PTHR48051">
    <property type="match status" value="1"/>
</dbReference>
<keyword evidence="2" id="KW-0677">Repeat</keyword>